<sequence>MTGAARRAAVLGHPIAHSLSPVLHRAAYAALGLDGWRYDAIDTPLERLPEVVAAVDQQWAGLSVTMPLKTAILAHLHHVEPLAELLGVVNTVLVQPGEPVSLVGANTDVAGILAALRESQRPLDGPAVVVGGGATAASALAALAQVGQTEATVQVRSPARAGATVRAAHRMGLAPRVAALGTAERAVASWREAGIVVVTLPPGAGDAFADALRDAGAEAGGVLLDCAYDPRPTPLGRAWGDRGGTVVPGERMLLHQAAEQVRLMTGHPAPLDAMDRALHAALGTASKEPGGR</sequence>
<dbReference type="Gene3D" id="3.40.50.720">
    <property type="entry name" value="NAD(P)-binding Rossmann-like Domain"/>
    <property type="match status" value="1"/>
</dbReference>
<dbReference type="InterPro" id="IPR046346">
    <property type="entry name" value="Aminoacid_DH-like_N_sf"/>
</dbReference>
<dbReference type="NCBIfam" id="NF001311">
    <property type="entry name" value="PRK00258.1-3"/>
    <property type="match status" value="1"/>
</dbReference>
<evidence type="ECO:0000256" key="1">
    <source>
        <dbReference type="ARBA" id="ARBA00004871"/>
    </source>
</evidence>
<dbReference type="PANTHER" id="PTHR21089">
    <property type="entry name" value="SHIKIMATE DEHYDROGENASE"/>
    <property type="match status" value="1"/>
</dbReference>
<keyword evidence="5" id="KW-0560">Oxidoreductase</keyword>
<dbReference type="EC" id="1.1.1.25" evidence="5"/>
<organism evidence="5 6">
    <name type="scientific">Actinotalea lenta</name>
    <dbReference type="NCBI Taxonomy" id="3064654"/>
    <lineage>
        <taxon>Bacteria</taxon>
        <taxon>Bacillati</taxon>
        <taxon>Actinomycetota</taxon>
        <taxon>Actinomycetes</taxon>
        <taxon>Micrococcales</taxon>
        <taxon>Cellulomonadaceae</taxon>
        <taxon>Actinotalea</taxon>
    </lineage>
</organism>
<dbReference type="Pfam" id="PF08501">
    <property type="entry name" value="Shikimate_dh_N"/>
    <property type="match status" value="1"/>
</dbReference>
<dbReference type="InterPro" id="IPR013708">
    <property type="entry name" value="Shikimate_DH-bd_N"/>
</dbReference>
<dbReference type="GO" id="GO:0004764">
    <property type="term" value="F:shikimate 3-dehydrogenase (NADP+) activity"/>
    <property type="evidence" value="ECO:0007669"/>
    <property type="project" value="UniProtKB-EC"/>
</dbReference>
<protein>
    <submittedName>
        <fullName evidence="5">Shikimate dehydrogenase</fullName>
        <ecNumber evidence="5">1.1.1.25</ecNumber>
    </submittedName>
</protein>
<evidence type="ECO:0000256" key="2">
    <source>
        <dbReference type="ARBA" id="ARBA00023141"/>
    </source>
</evidence>
<dbReference type="Gene3D" id="3.40.50.10860">
    <property type="entry name" value="Leucine Dehydrogenase, chain A, domain 1"/>
    <property type="match status" value="1"/>
</dbReference>
<dbReference type="PANTHER" id="PTHR21089:SF1">
    <property type="entry name" value="BIFUNCTIONAL 3-DEHYDROQUINATE DEHYDRATASE_SHIKIMATE DEHYDROGENASE, CHLOROPLASTIC"/>
    <property type="match status" value="1"/>
</dbReference>
<proteinExistence type="predicted"/>
<keyword evidence="2" id="KW-0028">Amino-acid biosynthesis</keyword>
<comment type="pathway">
    <text evidence="1">Metabolic intermediate biosynthesis; chorismate biosynthesis; chorismate from D-erythrose 4-phosphate and phosphoenolpyruvate: step 4/7.</text>
</comment>
<dbReference type="EMBL" id="JAUQYP010000001">
    <property type="protein sequence ID" value="MDO8107800.1"/>
    <property type="molecule type" value="Genomic_DNA"/>
</dbReference>
<name>A0ABT9DB54_9CELL</name>
<keyword evidence="6" id="KW-1185">Reference proteome</keyword>
<reference evidence="5 6" key="1">
    <citation type="submission" date="2023-07" db="EMBL/GenBank/DDBJ databases">
        <title>Description of novel actinomycetes strains, isolated from tidal flat sediment.</title>
        <authorList>
            <person name="Lu C."/>
        </authorList>
    </citation>
    <scope>NUCLEOTIDE SEQUENCE [LARGE SCALE GENOMIC DNA]</scope>
    <source>
        <strain evidence="5 6">SYSU T00b441</strain>
    </source>
</reference>
<dbReference type="InterPro" id="IPR036291">
    <property type="entry name" value="NAD(P)-bd_dom_sf"/>
</dbReference>
<dbReference type="InterPro" id="IPR041121">
    <property type="entry name" value="SDH_C"/>
</dbReference>
<keyword evidence="2" id="KW-0057">Aromatic amino acid biosynthesis</keyword>
<dbReference type="Pfam" id="PF18317">
    <property type="entry name" value="SDH_C"/>
    <property type="match status" value="1"/>
</dbReference>
<evidence type="ECO:0000259" key="3">
    <source>
        <dbReference type="Pfam" id="PF08501"/>
    </source>
</evidence>
<evidence type="ECO:0000313" key="6">
    <source>
        <dbReference type="Proteomes" id="UP001232536"/>
    </source>
</evidence>
<gene>
    <name evidence="5" type="ORF">Q6348_11385</name>
</gene>
<feature type="domain" description="Shikimate dehydrogenase substrate binding N-terminal" evidence="3">
    <location>
        <begin position="10"/>
        <end position="92"/>
    </location>
</feature>
<accession>A0ABT9DB54</accession>
<evidence type="ECO:0000259" key="4">
    <source>
        <dbReference type="Pfam" id="PF18317"/>
    </source>
</evidence>
<comment type="caution">
    <text evidence="5">The sequence shown here is derived from an EMBL/GenBank/DDBJ whole genome shotgun (WGS) entry which is preliminary data.</text>
</comment>
<evidence type="ECO:0000313" key="5">
    <source>
        <dbReference type="EMBL" id="MDO8107800.1"/>
    </source>
</evidence>
<feature type="domain" description="SDH C-terminal" evidence="4">
    <location>
        <begin position="249"/>
        <end position="278"/>
    </location>
</feature>
<dbReference type="SUPFAM" id="SSF51735">
    <property type="entry name" value="NAD(P)-binding Rossmann-fold domains"/>
    <property type="match status" value="1"/>
</dbReference>
<dbReference type="InterPro" id="IPR022893">
    <property type="entry name" value="Shikimate_DH_fam"/>
</dbReference>
<dbReference type="SUPFAM" id="SSF53223">
    <property type="entry name" value="Aminoacid dehydrogenase-like, N-terminal domain"/>
    <property type="match status" value="1"/>
</dbReference>
<dbReference type="Proteomes" id="UP001232536">
    <property type="component" value="Unassembled WGS sequence"/>
</dbReference>